<feature type="compositionally biased region" description="Polar residues" evidence="7">
    <location>
        <begin position="234"/>
        <end position="250"/>
    </location>
</feature>
<dbReference type="Proteomes" id="UP000728032">
    <property type="component" value="Unassembled WGS sequence"/>
</dbReference>
<comment type="similarity">
    <text evidence="1">Belongs to the DMRT family.</text>
</comment>
<dbReference type="AlphaFoldDB" id="A0A7R9LQ05"/>
<dbReference type="SMART" id="SM00301">
    <property type="entry name" value="DM"/>
    <property type="match status" value="1"/>
</dbReference>
<evidence type="ECO:0000256" key="7">
    <source>
        <dbReference type="SAM" id="MobiDB-lite"/>
    </source>
</evidence>
<accession>A0A7R9LQ05</accession>
<feature type="region of interest" description="Disordered" evidence="7">
    <location>
        <begin position="477"/>
        <end position="508"/>
    </location>
</feature>
<feature type="compositionally biased region" description="Low complexity" evidence="7">
    <location>
        <begin position="51"/>
        <end position="68"/>
    </location>
</feature>
<dbReference type="EMBL" id="OC916965">
    <property type="protein sequence ID" value="CAD7645747.1"/>
    <property type="molecule type" value="Genomic_DNA"/>
</dbReference>
<proteinExistence type="inferred from homology"/>
<keyword evidence="3 6" id="KW-0862">Zinc</keyword>
<dbReference type="FunFam" id="4.10.1040.10:FF:000001">
    <property type="entry name" value="doublesex- and mab-3-related transcription factor 1"/>
    <property type="match status" value="1"/>
</dbReference>
<dbReference type="GO" id="GO:0007548">
    <property type="term" value="P:sex differentiation"/>
    <property type="evidence" value="ECO:0007669"/>
    <property type="project" value="TreeGrafter"/>
</dbReference>
<dbReference type="InterPro" id="IPR026607">
    <property type="entry name" value="DMRT"/>
</dbReference>
<feature type="region of interest" description="Disordered" evidence="7">
    <location>
        <begin position="184"/>
        <end position="311"/>
    </location>
</feature>
<feature type="compositionally biased region" description="Polar residues" evidence="7">
    <location>
        <begin position="275"/>
        <end position="311"/>
    </location>
</feature>
<dbReference type="PROSITE" id="PS50809">
    <property type="entry name" value="DM_2"/>
    <property type="match status" value="1"/>
</dbReference>
<dbReference type="GO" id="GO:0005634">
    <property type="term" value="C:nucleus"/>
    <property type="evidence" value="ECO:0007669"/>
    <property type="project" value="UniProtKB-SubCell"/>
</dbReference>
<comment type="subcellular location">
    <subcellularLocation>
        <location evidence="6">Nucleus</location>
    </subcellularLocation>
</comment>
<feature type="compositionally biased region" description="Basic and acidic residues" evidence="7">
    <location>
        <begin position="224"/>
        <end position="233"/>
    </location>
</feature>
<reference evidence="9" key="1">
    <citation type="submission" date="2020-11" db="EMBL/GenBank/DDBJ databases">
        <authorList>
            <person name="Tran Van P."/>
        </authorList>
    </citation>
    <scope>NUCLEOTIDE SEQUENCE</scope>
</reference>
<dbReference type="InterPro" id="IPR009060">
    <property type="entry name" value="UBA-like_sf"/>
</dbReference>
<dbReference type="InterPro" id="IPR005173">
    <property type="entry name" value="DMA"/>
</dbReference>
<dbReference type="InterPro" id="IPR036407">
    <property type="entry name" value="DM_DNA-bd_sf"/>
</dbReference>
<dbReference type="CDD" id="cd14370">
    <property type="entry name" value="CUE_DMA"/>
    <property type="match status" value="1"/>
</dbReference>
<feature type="domain" description="DM" evidence="8">
    <location>
        <begin position="90"/>
        <end position="137"/>
    </location>
</feature>
<dbReference type="InterPro" id="IPR001275">
    <property type="entry name" value="DM_DNA-bd"/>
</dbReference>
<organism evidence="9">
    <name type="scientific">Oppiella nova</name>
    <dbReference type="NCBI Taxonomy" id="334625"/>
    <lineage>
        <taxon>Eukaryota</taxon>
        <taxon>Metazoa</taxon>
        <taxon>Ecdysozoa</taxon>
        <taxon>Arthropoda</taxon>
        <taxon>Chelicerata</taxon>
        <taxon>Arachnida</taxon>
        <taxon>Acari</taxon>
        <taxon>Acariformes</taxon>
        <taxon>Sarcoptiformes</taxon>
        <taxon>Oribatida</taxon>
        <taxon>Brachypylina</taxon>
        <taxon>Oppioidea</taxon>
        <taxon>Oppiidae</taxon>
        <taxon>Oppiella</taxon>
    </lineage>
</organism>
<dbReference type="EMBL" id="CAJPVJ010002140">
    <property type="protein sequence ID" value="CAG2165828.1"/>
    <property type="molecule type" value="Genomic_DNA"/>
</dbReference>
<feature type="compositionally biased region" description="Low complexity" evidence="7">
    <location>
        <begin position="491"/>
        <end position="508"/>
    </location>
</feature>
<keyword evidence="2 6" id="KW-0479">Metal-binding</keyword>
<evidence type="ECO:0000256" key="4">
    <source>
        <dbReference type="ARBA" id="ARBA00023125"/>
    </source>
</evidence>
<dbReference type="Pfam" id="PF03474">
    <property type="entry name" value="DMA"/>
    <property type="match status" value="1"/>
</dbReference>
<feature type="compositionally biased region" description="Polar residues" evidence="7">
    <location>
        <begin position="197"/>
        <end position="221"/>
    </location>
</feature>
<dbReference type="PROSITE" id="PS40000">
    <property type="entry name" value="DM_1"/>
    <property type="match status" value="1"/>
</dbReference>
<gene>
    <name evidence="9" type="ORF">ONB1V03_LOCUS5366</name>
</gene>
<dbReference type="SUPFAM" id="SSF46934">
    <property type="entry name" value="UBA-like"/>
    <property type="match status" value="1"/>
</dbReference>
<evidence type="ECO:0000259" key="8">
    <source>
        <dbReference type="PROSITE" id="PS50809"/>
    </source>
</evidence>
<evidence type="ECO:0000256" key="5">
    <source>
        <dbReference type="ARBA" id="ARBA00023242"/>
    </source>
</evidence>
<dbReference type="OrthoDB" id="6162476at2759"/>
<dbReference type="SUPFAM" id="SSF82927">
    <property type="entry name" value="Cysteine-rich DNA binding domain, (DM domain)"/>
    <property type="match status" value="1"/>
</dbReference>
<feature type="region of interest" description="Disordered" evidence="7">
    <location>
        <begin position="46"/>
        <end position="75"/>
    </location>
</feature>
<keyword evidence="10" id="KW-1185">Reference proteome</keyword>
<keyword evidence="5 6" id="KW-0539">Nucleus</keyword>
<sequence>MGSGVVIVNTILADSSRTRDMNFSSVSTHPTDHSITNLSADLSTRNPLNYSSIDSSPPPGSGRSTSSPPTGPPAFMMRSAAERYQRTPKCARCRNHGVVSALKGHKRYCRWKDCSCAKCTLIAERQRVMAAQVALRRQQAQEENEARELGVLYGCHEGLLAMHRAGFTFSAAMSQLIQANNRRGLPQVDSQEKPTPECSSTSAEPNGGSKYTTNAEKSSPLSMDLRDNQHSAKDQNSSSKTVKTHSSQHQSCEDLKSEEKTQMTQIPSALPPQPSLSDTPIESTVLLSRSPVTDSSISPHNSDPKLTQQSKAIKTNSNKFMIRRHPSLMPSPPPTTTGLTLPEMGNNTSPDFRPGRLSPLDVIARIFPHQKRSVLDLVLQGCNGDVVKAIEHFFSINEAVLSSTTSPYHRDFGASPTIAPYPNSSALHYLFHPNNAFTGGSAGVGFPSGCSQFSNTMSSAAVLLQNGGTDSPFQLHRRATTQETAVDLSPEESSWRSSPSSRGSKCTD</sequence>
<dbReference type="GO" id="GO:0046872">
    <property type="term" value="F:metal ion binding"/>
    <property type="evidence" value="ECO:0007669"/>
    <property type="project" value="UniProtKB-KW"/>
</dbReference>
<keyword evidence="4 6" id="KW-0238">DNA-binding</keyword>
<name>A0A7R9LQ05_9ACAR</name>
<dbReference type="PANTHER" id="PTHR12322">
    <property type="entry name" value="DOUBLESEX AND MAB-3 RELATED TRANSCRIPTION FACTOR DMRT"/>
    <property type="match status" value="1"/>
</dbReference>
<protein>
    <recommendedName>
        <fullName evidence="8">DM domain-containing protein</fullName>
    </recommendedName>
</protein>
<evidence type="ECO:0000313" key="9">
    <source>
        <dbReference type="EMBL" id="CAD7645747.1"/>
    </source>
</evidence>
<feature type="DNA-binding region" description="DM" evidence="6">
    <location>
        <begin position="90"/>
        <end position="137"/>
    </location>
</feature>
<dbReference type="Pfam" id="PF00751">
    <property type="entry name" value="DM"/>
    <property type="match status" value="1"/>
</dbReference>
<dbReference type="GO" id="GO:0000978">
    <property type="term" value="F:RNA polymerase II cis-regulatory region sequence-specific DNA binding"/>
    <property type="evidence" value="ECO:0007669"/>
    <property type="project" value="TreeGrafter"/>
</dbReference>
<dbReference type="Gene3D" id="4.10.1040.10">
    <property type="entry name" value="DM DNA-binding domain"/>
    <property type="match status" value="1"/>
</dbReference>
<dbReference type="GO" id="GO:0000981">
    <property type="term" value="F:DNA-binding transcription factor activity, RNA polymerase II-specific"/>
    <property type="evidence" value="ECO:0007669"/>
    <property type="project" value="TreeGrafter"/>
</dbReference>
<dbReference type="PANTHER" id="PTHR12322:SF116">
    <property type="entry name" value="DOUBLESEX-MAB RELATED 99B"/>
    <property type="match status" value="1"/>
</dbReference>
<evidence type="ECO:0000256" key="1">
    <source>
        <dbReference type="ARBA" id="ARBA00006834"/>
    </source>
</evidence>
<evidence type="ECO:0000256" key="6">
    <source>
        <dbReference type="PROSITE-ProRule" id="PRU00070"/>
    </source>
</evidence>
<evidence type="ECO:0000256" key="3">
    <source>
        <dbReference type="ARBA" id="ARBA00022833"/>
    </source>
</evidence>
<evidence type="ECO:0000313" key="10">
    <source>
        <dbReference type="Proteomes" id="UP000728032"/>
    </source>
</evidence>
<feature type="compositionally biased region" description="Basic and acidic residues" evidence="7">
    <location>
        <begin position="251"/>
        <end position="261"/>
    </location>
</feature>
<evidence type="ECO:0000256" key="2">
    <source>
        <dbReference type="ARBA" id="ARBA00022723"/>
    </source>
</evidence>